<evidence type="ECO:0000256" key="4">
    <source>
        <dbReference type="SAM" id="MobiDB-lite"/>
    </source>
</evidence>
<accession>A0A2V3J637</accession>
<keyword evidence="3" id="KW-0325">Glycoprotein</keyword>
<gene>
    <name evidence="7" type="ORF">BWQ96_00035</name>
</gene>
<reference evidence="7 8" key="1">
    <citation type="journal article" date="2018" name="Mol. Biol. Evol.">
        <title>Analysis of the draft genome of the red seaweed Gracilariopsis chorda provides insights into genome size evolution in Rhodophyta.</title>
        <authorList>
            <person name="Lee J."/>
            <person name="Yang E.C."/>
            <person name="Graf L."/>
            <person name="Yang J.H."/>
            <person name="Qiu H."/>
            <person name="Zel Zion U."/>
            <person name="Chan C.X."/>
            <person name="Stephens T.G."/>
            <person name="Weber A.P.M."/>
            <person name="Boo G.H."/>
            <person name="Boo S.M."/>
            <person name="Kim K.M."/>
            <person name="Shin Y."/>
            <person name="Jung M."/>
            <person name="Lee S.J."/>
            <person name="Yim H.S."/>
            <person name="Lee J.H."/>
            <person name="Bhattacharya D."/>
            <person name="Yoon H.S."/>
        </authorList>
    </citation>
    <scope>NUCLEOTIDE SEQUENCE [LARGE SCALE GENOMIC DNA]</scope>
    <source>
        <strain evidence="7 8">SKKU-2015</strain>
        <tissue evidence="7">Whole body</tissue>
    </source>
</reference>
<dbReference type="Pfam" id="PF03088">
    <property type="entry name" value="Str_synth"/>
    <property type="match status" value="1"/>
</dbReference>
<dbReference type="PANTHER" id="PTHR10426:SF88">
    <property type="entry name" value="ADIPOCYTE PLASMA MEMBRANE-ASSOCIATED PROTEIN HEMOMUCIN-RELATED"/>
    <property type="match status" value="1"/>
</dbReference>
<comment type="caution">
    <text evidence="7">The sequence shown here is derived from an EMBL/GenBank/DDBJ whole genome shotgun (WGS) entry which is preliminary data.</text>
</comment>
<dbReference type="InterPro" id="IPR018119">
    <property type="entry name" value="Strictosidine_synth_cons-reg"/>
</dbReference>
<dbReference type="GO" id="GO:0016787">
    <property type="term" value="F:hydrolase activity"/>
    <property type="evidence" value="ECO:0007669"/>
    <property type="project" value="TreeGrafter"/>
</dbReference>
<organism evidence="7 8">
    <name type="scientific">Gracilariopsis chorda</name>
    <dbReference type="NCBI Taxonomy" id="448386"/>
    <lineage>
        <taxon>Eukaryota</taxon>
        <taxon>Rhodophyta</taxon>
        <taxon>Florideophyceae</taxon>
        <taxon>Rhodymeniophycidae</taxon>
        <taxon>Gracilariales</taxon>
        <taxon>Gracilariaceae</taxon>
        <taxon>Gracilariopsis</taxon>
    </lineage>
</organism>
<feature type="domain" description="Strictosidine synthase conserved region" evidence="6">
    <location>
        <begin position="160"/>
        <end position="257"/>
    </location>
</feature>
<evidence type="ECO:0000256" key="3">
    <source>
        <dbReference type="ARBA" id="ARBA00023180"/>
    </source>
</evidence>
<evidence type="ECO:0000259" key="6">
    <source>
        <dbReference type="Pfam" id="PF03088"/>
    </source>
</evidence>
<keyword evidence="5" id="KW-0732">Signal</keyword>
<sequence length="400" mass="43012">MNLLSFLLSSILLTWLYVTKKPTHPVEFFGHKPPSLARVEYDAGVWTANDILSTAVKIRHDPPLLSAETAFVRGSDCQVYATDARGIIWSLAKNHSSFTPYAVTGGTLLGGDVDTTSGALYVCDSTHGLLRVPPDPSQSHTELVSVALTSDPLNEITYCDDVHVSGDGKVYFTSASKLTPQRFMHSRVADTFATYVSDNILGSPSGRVLMYDPDKRETTQIAEGIAFANGIAVHPSGDYALVAESNTLKILKVWLRGNRRGTKETLVELPGIPDGVSYDAVGNRFWITLYAPVVPAALLVQRLPAFVRRILVDIPPRIISPSTPGSIVAAIDGDTGAVIEQFGDPSKQLGLVAAAHRCGDHLWLGILHGTSIARFSLPVGAKSSSIGSSRASKHGIREEL</sequence>
<keyword evidence="2" id="KW-0597">Phosphoprotein</keyword>
<name>A0A2V3J637_9FLOR</name>
<evidence type="ECO:0000256" key="5">
    <source>
        <dbReference type="SAM" id="SignalP"/>
    </source>
</evidence>
<dbReference type="InterPro" id="IPR011042">
    <property type="entry name" value="6-blade_b-propeller_TolB-like"/>
</dbReference>
<evidence type="ECO:0000256" key="1">
    <source>
        <dbReference type="ARBA" id="ARBA00009191"/>
    </source>
</evidence>
<dbReference type="GO" id="GO:0012505">
    <property type="term" value="C:endomembrane system"/>
    <property type="evidence" value="ECO:0007669"/>
    <property type="project" value="TreeGrafter"/>
</dbReference>
<feature type="region of interest" description="Disordered" evidence="4">
    <location>
        <begin position="381"/>
        <end position="400"/>
    </location>
</feature>
<keyword evidence="8" id="KW-1185">Reference proteome</keyword>
<dbReference type="Gene3D" id="2.120.10.30">
    <property type="entry name" value="TolB, C-terminal domain"/>
    <property type="match status" value="1"/>
</dbReference>
<dbReference type="STRING" id="448386.A0A2V3J637"/>
<dbReference type="AlphaFoldDB" id="A0A2V3J637"/>
<feature type="compositionally biased region" description="Low complexity" evidence="4">
    <location>
        <begin position="381"/>
        <end position="390"/>
    </location>
</feature>
<dbReference type="OrthoDB" id="5307922at2759"/>
<feature type="chain" id="PRO_5015906997" evidence="5">
    <location>
        <begin position="26"/>
        <end position="400"/>
    </location>
</feature>
<comment type="similarity">
    <text evidence="1">Belongs to the strictosidine synthase family.</text>
</comment>
<evidence type="ECO:0000256" key="2">
    <source>
        <dbReference type="ARBA" id="ARBA00022553"/>
    </source>
</evidence>
<evidence type="ECO:0000313" key="8">
    <source>
        <dbReference type="Proteomes" id="UP000247409"/>
    </source>
</evidence>
<evidence type="ECO:0000313" key="7">
    <source>
        <dbReference type="EMBL" id="PXF49875.1"/>
    </source>
</evidence>
<dbReference type="Proteomes" id="UP000247409">
    <property type="component" value="Unassembled WGS sequence"/>
</dbReference>
<dbReference type="EMBL" id="NBIV01000001">
    <property type="protein sequence ID" value="PXF49875.1"/>
    <property type="molecule type" value="Genomic_DNA"/>
</dbReference>
<dbReference type="PANTHER" id="PTHR10426">
    <property type="entry name" value="STRICTOSIDINE SYNTHASE-RELATED"/>
    <property type="match status" value="1"/>
</dbReference>
<protein>
    <submittedName>
        <fullName evidence="7">Protein STRICTOSIDINE SYNTHASE-LIKE 13</fullName>
    </submittedName>
</protein>
<feature type="signal peptide" evidence="5">
    <location>
        <begin position="1"/>
        <end position="25"/>
    </location>
</feature>
<proteinExistence type="inferred from homology"/>
<dbReference type="SUPFAM" id="SSF63829">
    <property type="entry name" value="Calcium-dependent phosphotriesterase"/>
    <property type="match status" value="1"/>
</dbReference>